<feature type="region of interest" description="Disordered" evidence="1">
    <location>
        <begin position="67"/>
        <end position="88"/>
    </location>
</feature>
<gene>
    <name evidence="3" type="ORF">BCR33DRAFT_717645</name>
</gene>
<dbReference type="Proteomes" id="UP000193642">
    <property type="component" value="Unassembled WGS sequence"/>
</dbReference>
<proteinExistence type="predicted"/>
<feature type="compositionally biased region" description="Basic residues" evidence="1">
    <location>
        <begin position="73"/>
        <end position="87"/>
    </location>
</feature>
<protein>
    <submittedName>
        <fullName evidence="3">Uncharacterized protein</fullName>
    </submittedName>
</protein>
<keyword evidence="2" id="KW-0732">Signal</keyword>
<evidence type="ECO:0000313" key="4">
    <source>
        <dbReference type="Proteomes" id="UP000193642"/>
    </source>
</evidence>
<evidence type="ECO:0000256" key="1">
    <source>
        <dbReference type="SAM" id="MobiDB-lite"/>
    </source>
</evidence>
<accession>A0A1Y2C917</accession>
<organism evidence="3 4">
    <name type="scientific">Rhizoclosmatium globosum</name>
    <dbReference type="NCBI Taxonomy" id="329046"/>
    <lineage>
        <taxon>Eukaryota</taxon>
        <taxon>Fungi</taxon>
        <taxon>Fungi incertae sedis</taxon>
        <taxon>Chytridiomycota</taxon>
        <taxon>Chytridiomycota incertae sedis</taxon>
        <taxon>Chytridiomycetes</taxon>
        <taxon>Chytridiales</taxon>
        <taxon>Chytriomycetaceae</taxon>
        <taxon>Rhizoclosmatium</taxon>
    </lineage>
</organism>
<dbReference type="EMBL" id="MCGO01000025">
    <property type="protein sequence ID" value="ORY43436.1"/>
    <property type="molecule type" value="Genomic_DNA"/>
</dbReference>
<comment type="caution">
    <text evidence="3">The sequence shown here is derived from an EMBL/GenBank/DDBJ whole genome shotgun (WGS) entry which is preliminary data.</text>
</comment>
<evidence type="ECO:0000313" key="3">
    <source>
        <dbReference type="EMBL" id="ORY43436.1"/>
    </source>
</evidence>
<reference evidence="3 4" key="1">
    <citation type="submission" date="2016-07" db="EMBL/GenBank/DDBJ databases">
        <title>Pervasive Adenine N6-methylation of Active Genes in Fungi.</title>
        <authorList>
            <consortium name="DOE Joint Genome Institute"/>
            <person name="Mondo S.J."/>
            <person name="Dannebaum R.O."/>
            <person name="Kuo R.C."/>
            <person name="Labutti K."/>
            <person name="Haridas S."/>
            <person name="Kuo A."/>
            <person name="Salamov A."/>
            <person name="Ahrendt S.R."/>
            <person name="Lipzen A."/>
            <person name="Sullivan W."/>
            <person name="Andreopoulos W.B."/>
            <person name="Clum A."/>
            <person name="Lindquist E."/>
            <person name="Daum C."/>
            <person name="Ramamoorthy G.K."/>
            <person name="Gryganskyi A."/>
            <person name="Culley D."/>
            <person name="Magnuson J.K."/>
            <person name="James T.Y."/>
            <person name="O'Malley M.A."/>
            <person name="Stajich J.E."/>
            <person name="Spatafora J.W."/>
            <person name="Visel A."/>
            <person name="Grigoriev I.V."/>
        </authorList>
    </citation>
    <scope>NUCLEOTIDE SEQUENCE [LARGE SCALE GENOMIC DNA]</scope>
    <source>
        <strain evidence="3 4">JEL800</strain>
    </source>
</reference>
<feature type="signal peptide" evidence="2">
    <location>
        <begin position="1"/>
        <end position="18"/>
    </location>
</feature>
<evidence type="ECO:0000256" key="2">
    <source>
        <dbReference type="SAM" id="SignalP"/>
    </source>
</evidence>
<feature type="chain" id="PRO_5012598556" evidence="2">
    <location>
        <begin position="19"/>
        <end position="116"/>
    </location>
</feature>
<sequence>MQTFRFMALLAVIGVVSAVNVHTTEDGTGHSDEGIGFAGVAPSPSTVSNAVASGESNCSSRHNFNCSSFSCSSRRKSNCSSRRKSKGLPKETTYYQFHTRNVCHGLWCCCCCCLYV</sequence>
<dbReference type="AlphaFoldDB" id="A0A1Y2C917"/>
<feature type="non-terminal residue" evidence="3">
    <location>
        <position position="116"/>
    </location>
</feature>
<name>A0A1Y2C917_9FUNG</name>
<keyword evidence="4" id="KW-1185">Reference proteome</keyword>